<keyword evidence="2" id="KW-1185">Reference proteome</keyword>
<proteinExistence type="predicted"/>
<dbReference type="AlphaFoldDB" id="A0A8J5MNM9"/>
<dbReference type="EMBL" id="JAHLQT010035785">
    <property type="protein sequence ID" value="KAG7158074.1"/>
    <property type="molecule type" value="Genomic_DNA"/>
</dbReference>
<protein>
    <submittedName>
        <fullName evidence="1">Uncharacterized protein</fullName>
    </submittedName>
</protein>
<reference evidence="1" key="1">
    <citation type="journal article" date="2021" name="Sci. Adv.">
        <title>The American lobster genome reveals insights on longevity, neural, and immune adaptations.</title>
        <authorList>
            <person name="Polinski J.M."/>
            <person name="Zimin A.V."/>
            <person name="Clark K.F."/>
            <person name="Kohn A.B."/>
            <person name="Sadowski N."/>
            <person name="Timp W."/>
            <person name="Ptitsyn A."/>
            <person name="Khanna P."/>
            <person name="Romanova D.Y."/>
            <person name="Williams P."/>
            <person name="Greenwood S.J."/>
            <person name="Moroz L.L."/>
            <person name="Walt D.R."/>
            <person name="Bodnar A.G."/>
        </authorList>
    </citation>
    <scope>NUCLEOTIDE SEQUENCE</scope>
    <source>
        <strain evidence="1">GMGI-L3</strain>
    </source>
</reference>
<feature type="non-terminal residue" evidence="1">
    <location>
        <position position="1"/>
    </location>
</feature>
<accession>A0A8J5MNM9</accession>
<gene>
    <name evidence="1" type="ORF">Hamer_G020678</name>
</gene>
<dbReference type="Proteomes" id="UP000747542">
    <property type="component" value="Unassembled WGS sequence"/>
</dbReference>
<evidence type="ECO:0000313" key="1">
    <source>
        <dbReference type="EMBL" id="KAG7158074.1"/>
    </source>
</evidence>
<comment type="caution">
    <text evidence="1">The sequence shown here is derived from an EMBL/GenBank/DDBJ whole genome shotgun (WGS) entry which is preliminary data.</text>
</comment>
<sequence>KLRAPLTVSTNCITIIFFIHSRRKRGTKGELNIYKIIPKTQTTGTTICFKDTSVTPPDIKKENITVKCWTGSNETEDTVTALTGDKPNYCIDVTRPISKAIKLGDLVHCVLTITNGTLTILSGEAEFPMPADDAFPTCTKAYYWKDNAVVGVACSKIGSFDKAYFDLDVSPHSIEKSSKAWYTLKDTVTSGTSNVSMCKGVKNNAPDAYNTTLDVCIPAIPIYDAPESEKADDLVLIKDGVIQVLNPSVENKAKLSIDITSRPTDKIYQYDYLVVDYSDDDDAVASVTGSLKDYQLIVSALTSNTVEMRWTQGVPESYKIHRDSPASLFIKQLYLKWNSDTNTAGTTVCFTRNNASSTEDLRNYELIMISNLGQVLKSRGATRKADSLLCFEEVTLETRVFDVTGKVEVIVVKRDSGGQAVLSSGQSGTSEDKLVVDTEDSKVKITAEVPLNPSTDKGM</sequence>
<name>A0A8J5MNM9_HOMAM</name>
<organism evidence="1 2">
    <name type="scientific">Homarus americanus</name>
    <name type="common">American lobster</name>
    <dbReference type="NCBI Taxonomy" id="6706"/>
    <lineage>
        <taxon>Eukaryota</taxon>
        <taxon>Metazoa</taxon>
        <taxon>Ecdysozoa</taxon>
        <taxon>Arthropoda</taxon>
        <taxon>Crustacea</taxon>
        <taxon>Multicrustacea</taxon>
        <taxon>Malacostraca</taxon>
        <taxon>Eumalacostraca</taxon>
        <taxon>Eucarida</taxon>
        <taxon>Decapoda</taxon>
        <taxon>Pleocyemata</taxon>
        <taxon>Astacidea</taxon>
        <taxon>Nephropoidea</taxon>
        <taxon>Nephropidae</taxon>
        <taxon>Homarus</taxon>
    </lineage>
</organism>
<evidence type="ECO:0000313" key="2">
    <source>
        <dbReference type="Proteomes" id="UP000747542"/>
    </source>
</evidence>